<dbReference type="AlphaFoldDB" id="A0AAU9EVB3"/>
<name>A0AAU9EVB3_9BACT</name>
<accession>A0AAU9EVB3</accession>
<evidence type="ECO:0000313" key="1">
    <source>
        <dbReference type="EMBL" id="BEQ13693.1"/>
    </source>
</evidence>
<organism evidence="1 2">
    <name type="scientific">Desulfoferula mesophila</name>
    <dbReference type="NCBI Taxonomy" id="3058419"/>
    <lineage>
        <taxon>Bacteria</taxon>
        <taxon>Pseudomonadati</taxon>
        <taxon>Thermodesulfobacteriota</taxon>
        <taxon>Desulfarculia</taxon>
        <taxon>Desulfarculales</taxon>
        <taxon>Desulfarculaceae</taxon>
        <taxon>Desulfoferula</taxon>
    </lineage>
</organism>
<sequence length="188" mass="21645">MRDSPPAAKAPDPKRKQIGEAPLLHRDLGASILGSMIALPQRNSHVPKQAAFWGLLSDEEKNQFLRGAAISIKRRMTDDLQKYVLARLEEVDKISELKLKYQVRLEVEAELMKSANFQQFWLDLKNLAVTLNIVELIRLSYALQYVGETKSIKSKATKIKTHLDHANLPPDQREYVCKWERLYPYFKA</sequence>
<reference evidence="2" key="1">
    <citation type="journal article" date="2023" name="Arch. Microbiol.">
        <title>Desulfoferula mesophilus gen. nov. sp. nov., a mesophilic sulfate-reducing bacterium isolated from a brackish lake sediment.</title>
        <authorList>
            <person name="Watanabe T."/>
            <person name="Yabe T."/>
            <person name="Tsuji J.M."/>
            <person name="Fukui M."/>
        </authorList>
    </citation>
    <scope>NUCLEOTIDE SEQUENCE [LARGE SCALE GENOMIC DNA]</scope>
    <source>
        <strain evidence="2">12FAK</strain>
    </source>
</reference>
<gene>
    <name evidence="1" type="ORF">FAK_07590</name>
</gene>
<proteinExistence type="predicted"/>
<evidence type="ECO:0000313" key="2">
    <source>
        <dbReference type="Proteomes" id="UP001366166"/>
    </source>
</evidence>
<keyword evidence="2" id="KW-1185">Reference proteome</keyword>
<dbReference type="Proteomes" id="UP001366166">
    <property type="component" value="Chromosome"/>
</dbReference>
<dbReference type="KEGG" id="dmp:FAK_07590"/>
<protein>
    <submittedName>
        <fullName evidence="1">Uncharacterized protein</fullName>
    </submittedName>
</protein>
<dbReference type="EMBL" id="AP028679">
    <property type="protein sequence ID" value="BEQ13693.1"/>
    <property type="molecule type" value="Genomic_DNA"/>
</dbReference>